<reference evidence="3 4" key="1">
    <citation type="submission" date="2020-07" db="EMBL/GenBank/DDBJ databases">
        <title>Sequencing the genomes of 1000 actinobacteria strains.</title>
        <authorList>
            <person name="Klenk H.-P."/>
        </authorList>
    </citation>
    <scope>NUCLEOTIDE SEQUENCE [LARGE SCALE GENOMIC DNA]</scope>
    <source>
        <strain evidence="3 4">DSM 44121</strain>
    </source>
</reference>
<evidence type="ECO:0000313" key="3">
    <source>
        <dbReference type="EMBL" id="MBA8811353.1"/>
    </source>
</evidence>
<dbReference type="Gene3D" id="3.60.120.10">
    <property type="entry name" value="Anthranilate synthase"/>
    <property type="match status" value="1"/>
</dbReference>
<dbReference type="GO" id="GO:0008909">
    <property type="term" value="F:isochorismate synthase activity"/>
    <property type="evidence" value="ECO:0007669"/>
    <property type="project" value="UniProtKB-EC"/>
</dbReference>
<organism evidence="3 4">
    <name type="scientific">Promicromonospora sukumoe</name>
    <dbReference type="NCBI Taxonomy" id="88382"/>
    <lineage>
        <taxon>Bacteria</taxon>
        <taxon>Bacillati</taxon>
        <taxon>Actinomycetota</taxon>
        <taxon>Actinomycetes</taxon>
        <taxon>Micrococcales</taxon>
        <taxon>Promicromonosporaceae</taxon>
        <taxon>Promicromonospora</taxon>
    </lineage>
</organism>
<evidence type="ECO:0000256" key="1">
    <source>
        <dbReference type="SAM" id="MobiDB-lite"/>
    </source>
</evidence>
<sequence length="512" mass="52603">MIASPSGGTPGTPTGSPSGISVYDSWAAEAPTASDDAPPGAPHGPQLVVRTVATDDLPDTATALVDQLPDTHALAWVRHGDGLVGWGEALRFETFGPGRFADADEAWRQVLGNAVVHDDVNLPGSGLVAFGSFAFDDVSPGDESEDPARASGVLIVPRVVVGRRGETAWMTTISLVGDRSAPVGEDLLSAYPHQPVTEPGRVVLADGAVAAADWPAVVAEGIARIQTGELEKVVLARDVVATAEHPLDTRHLLGRLASAYDACWAFSVDGMVGATPELLVRSEKGLVASRVLAGTIRREHSATDPAPGAHDGGPGEEAARSGDDADLLRAAQLARSSKDLEEHEFAVRSVAAALEPFCSSMNVPEAPFVLHLPNVMHLATDVTGVLTDQHPGSGAGSGAGSGRPAPSSLSLAAALHPSAAVCGTPTTAARSLIREIEGLDRARYAGPVGWVGAGGDGEWGIALRSAEISPADPHHIRLFAGCGIVAASDPQAELAESEAKLEPMRYALGATP</sequence>
<dbReference type="PANTHER" id="PTHR42839">
    <property type="entry name" value="ISOCHORISMATE SYNTHASE ENTC"/>
    <property type="match status" value="1"/>
</dbReference>
<keyword evidence="4" id="KW-1185">Reference proteome</keyword>
<feature type="compositionally biased region" description="Low complexity" evidence="1">
    <location>
        <begin position="1"/>
        <end position="19"/>
    </location>
</feature>
<keyword evidence="3" id="KW-0413">Isomerase</keyword>
<gene>
    <name evidence="3" type="ORF">FHX71_005360</name>
</gene>
<feature type="region of interest" description="Disordered" evidence="1">
    <location>
        <begin position="386"/>
        <end position="408"/>
    </location>
</feature>
<evidence type="ECO:0000259" key="2">
    <source>
        <dbReference type="Pfam" id="PF00425"/>
    </source>
</evidence>
<accession>A0A7W3JEG1</accession>
<protein>
    <submittedName>
        <fullName evidence="3">Menaquinone-specific isochorismate synthase</fullName>
        <ecNumber evidence="3">5.4.4.2</ecNumber>
    </submittedName>
</protein>
<dbReference type="InterPro" id="IPR005801">
    <property type="entry name" value="ADC_synthase"/>
</dbReference>
<dbReference type="AlphaFoldDB" id="A0A7W3JEG1"/>
<dbReference type="EC" id="5.4.4.2" evidence="3"/>
<evidence type="ECO:0000313" key="4">
    <source>
        <dbReference type="Proteomes" id="UP000540568"/>
    </source>
</evidence>
<dbReference type="InterPro" id="IPR015890">
    <property type="entry name" value="Chorismate_C"/>
</dbReference>
<comment type="caution">
    <text evidence="3">The sequence shown here is derived from an EMBL/GenBank/DDBJ whole genome shotgun (WGS) entry which is preliminary data.</text>
</comment>
<dbReference type="Pfam" id="PF00425">
    <property type="entry name" value="Chorismate_bind"/>
    <property type="match status" value="1"/>
</dbReference>
<dbReference type="PANTHER" id="PTHR42839:SF2">
    <property type="entry name" value="ISOCHORISMATE SYNTHASE ENTC"/>
    <property type="match status" value="1"/>
</dbReference>
<feature type="region of interest" description="Disordered" evidence="1">
    <location>
        <begin position="297"/>
        <end position="323"/>
    </location>
</feature>
<feature type="domain" description="Chorismate-utilising enzyme C-terminal" evidence="2">
    <location>
        <begin position="212"/>
        <end position="500"/>
    </location>
</feature>
<feature type="region of interest" description="Disordered" evidence="1">
    <location>
        <begin position="1"/>
        <end position="46"/>
    </location>
</feature>
<dbReference type="RefSeq" id="WP_182620494.1">
    <property type="nucleotide sequence ID" value="NZ_BAAATF010000001.1"/>
</dbReference>
<dbReference type="EMBL" id="JACGWV010000003">
    <property type="protein sequence ID" value="MBA8811353.1"/>
    <property type="molecule type" value="Genomic_DNA"/>
</dbReference>
<name>A0A7W3JEG1_9MICO</name>
<dbReference type="SUPFAM" id="SSF56322">
    <property type="entry name" value="ADC synthase"/>
    <property type="match status" value="1"/>
</dbReference>
<proteinExistence type="predicted"/>
<dbReference type="Proteomes" id="UP000540568">
    <property type="component" value="Unassembled WGS sequence"/>
</dbReference>